<comment type="function">
    <text evidence="11 12">Key component of the proton channel; it plays a direct role in the translocation of protons across the membrane.</text>
</comment>
<evidence type="ECO:0000256" key="10">
    <source>
        <dbReference type="ARBA" id="ARBA00023310"/>
    </source>
</evidence>
<dbReference type="AlphaFoldDB" id="A0A934UDE2"/>
<organism evidence="13 14">
    <name type="scientific">Streptococcus zalophi</name>
    <dbReference type="NCBI Taxonomy" id="640031"/>
    <lineage>
        <taxon>Bacteria</taxon>
        <taxon>Bacillati</taxon>
        <taxon>Bacillota</taxon>
        <taxon>Bacilli</taxon>
        <taxon>Lactobacillales</taxon>
        <taxon>Streptococcaceae</taxon>
        <taxon>Streptococcus</taxon>
    </lineage>
</organism>
<dbReference type="Pfam" id="PF00119">
    <property type="entry name" value="ATP-synt_A"/>
    <property type="match status" value="1"/>
</dbReference>
<evidence type="ECO:0000256" key="3">
    <source>
        <dbReference type="ARBA" id="ARBA00022448"/>
    </source>
</evidence>
<evidence type="ECO:0000313" key="14">
    <source>
        <dbReference type="Proteomes" id="UP000644875"/>
    </source>
</evidence>
<evidence type="ECO:0000256" key="7">
    <source>
        <dbReference type="ARBA" id="ARBA00022989"/>
    </source>
</evidence>
<protein>
    <recommendedName>
        <fullName evidence="11 12">ATP synthase subunit a</fullName>
    </recommendedName>
    <alternativeName>
        <fullName evidence="11">ATP synthase F0 sector subunit a</fullName>
    </alternativeName>
    <alternativeName>
        <fullName evidence="11">F-ATPase subunit 6</fullName>
    </alternativeName>
</protein>
<keyword evidence="7 11" id="KW-1133">Transmembrane helix</keyword>
<dbReference type="PROSITE" id="PS00449">
    <property type="entry name" value="ATPASE_A"/>
    <property type="match status" value="1"/>
</dbReference>
<dbReference type="InterPro" id="IPR023011">
    <property type="entry name" value="ATP_synth_F0_asu_AS"/>
</dbReference>
<keyword evidence="11" id="KW-1003">Cell membrane</keyword>
<accession>A0A934UDE2</accession>
<feature type="transmembrane region" description="Helical" evidence="11">
    <location>
        <begin position="201"/>
        <end position="224"/>
    </location>
</feature>
<feature type="transmembrane region" description="Helical" evidence="11">
    <location>
        <begin position="6"/>
        <end position="32"/>
    </location>
</feature>
<evidence type="ECO:0000256" key="4">
    <source>
        <dbReference type="ARBA" id="ARBA00022547"/>
    </source>
</evidence>
<dbReference type="GO" id="GO:0005886">
    <property type="term" value="C:plasma membrane"/>
    <property type="evidence" value="ECO:0007669"/>
    <property type="project" value="UniProtKB-SubCell"/>
</dbReference>
<gene>
    <name evidence="11 13" type="primary">atpB</name>
    <name evidence="13" type="ORF">JHK64_02895</name>
</gene>
<dbReference type="NCBIfam" id="TIGR01131">
    <property type="entry name" value="ATP_synt_6_or_A"/>
    <property type="match status" value="1"/>
</dbReference>
<dbReference type="NCBIfam" id="NF004479">
    <property type="entry name" value="PRK05815.1-4"/>
    <property type="match status" value="1"/>
</dbReference>
<dbReference type="RefSeq" id="WP_199567506.1">
    <property type="nucleotide sequence ID" value="NZ_JAENBP010000003.1"/>
</dbReference>
<comment type="similarity">
    <text evidence="2 11 12">Belongs to the ATPase A chain family.</text>
</comment>
<dbReference type="HAMAP" id="MF_01393">
    <property type="entry name" value="ATP_synth_a_bact"/>
    <property type="match status" value="1"/>
</dbReference>
<dbReference type="InterPro" id="IPR035908">
    <property type="entry name" value="F0_ATP_A_sf"/>
</dbReference>
<keyword evidence="3 11" id="KW-0813">Transport</keyword>
<evidence type="ECO:0000256" key="12">
    <source>
        <dbReference type="RuleBase" id="RU000483"/>
    </source>
</evidence>
<evidence type="ECO:0000256" key="2">
    <source>
        <dbReference type="ARBA" id="ARBA00006810"/>
    </source>
</evidence>
<feature type="transmembrane region" description="Helical" evidence="11">
    <location>
        <begin position="71"/>
        <end position="90"/>
    </location>
</feature>
<keyword evidence="5 11" id="KW-0812">Transmembrane</keyword>
<comment type="subcellular location">
    <subcellularLocation>
        <location evidence="11 12">Cell membrane</location>
        <topology evidence="11 12">Multi-pass membrane protein</topology>
    </subcellularLocation>
    <subcellularLocation>
        <location evidence="1">Membrane</location>
        <topology evidence="1">Multi-pass membrane protein</topology>
    </subcellularLocation>
</comment>
<dbReference type="SUPFAM" id="SSF81336">
    <property type="entry name" value="F1F0 ATP synthase subunit A"/>
    <property type="match status" value="1"/>
</dbReference>
<evidence type="ECO:0000256" key="9">
    <source>
        <dbReference type="ARBA" id="ARBA00023136"/>
    </source>
</evidence>
<evidence type="ECO:0000256" key="11">
    <source>
        <dbReference type="HAMAP-Rule" id="MF_01393"/>
    </source>
</evidence>
<keyword evidence="14" id="KW-1185">Reference proteome</keyword>
<evidence type="ECO:0000256" key="1">
    <source>
        <dbReference type="ARBA" id="ARBA00004141"/>
    </source>
</evidence>
<dbReference type="InterPro" id="IPR045082">
    <property type="entry name" value="ATP_syn_F0_a_bact/chloroplast"/>
</dbReference>
<evidence type="ECO:0000256" key="8">
    <source>
        <dbReference type="ARBA" id="ARBA00023065"/>
    </source>
</evidence>
<reference evidence="13 14" key="1">
    <citation type="journal article" date="2021" name="Int. J. Syst. Evol. Microbiol.">
        <title>Streptococcus vicugnae sp. nov., isolated from faeces of alpacas (Vicugna pacos) and cattle (Bos taurus), Streptococcus zalophi sp. nov., and Streptococcus pacificus sp. nov., isolated from respiratory tract of California sea lions (Zalophus californianus).</title>
        <authorList>
            <person name="Volokhov D.V."/>
            <person name="Zagorodnyaya T.A."/>
            <person name="Shen Z."/>
            <person name="Blom J."/>
            <person name="Furtak V.A."/>
            <person name="Eisenberg T."/>
            <person name="Fan P."/>
            <person name="Jeong K.C."/>
            <person name="Gao Y."/>
            <person name="Zhang S."/>
            <person name="Amselle M."/>
        </authorList>
    </citation>
    <scope>NUCLEOTIDE SEQUENCE [LARGE SCALE GENOMIC DNA]</scope>
    <source>
        <strain evidence="14">CSL7508-lung</strain>
    </source>
</reference>
<dbReference type="PANTHER" id="PTHR42823:SF3">
    <property type="entry name" value="ATP SYNTHASE SUBUNIT A, CHLOROPLASTIC"/>
    <property type="match status" value="1"/>
</dbReference>
<keyword evidence="8 11" id="KW-0406">Ion transport</keyword>
<keyword evidence="4 11" id="KW-0138">CF(0)</keyword>
<keyword evidence="6 11" id="KW-0375">Hydrogen ion transport</keyword>
<evidence type="ECO:0000256" key="5">
    <source>
        <dbReference type="ARBA" id="ARBA00022692"/>
    </source>
</evidence>
<dbReference type="GO" id="GO:0046933">
    <property type="term" value="F:proton-transporting ATP synthase activity, rotational mechanism"/>
    <property type="evidence" value="ECO:0007669"/>
    <property type="project" value="UniProtKB-UniRule"/>
</dbReference>
<dbReference type="PANTHER" id="PTHR42823">
    <property type="entry name" value="ATP SYNTHASE SUBUNIT A, CHLOROPLASTIC"/>
    <property type="match status" value="1"/>
</dbReference>
<comment type="caution">
    <text evidence="13">The sequence shown here is derived from an EMBL/GenBank/DDBJ whole genome shotgun (WGS) entry which is preliminary data.</text>
</comment>
<evidence type="ECO:0000313" key="13">
    <source>
        <dbReference type="EMBL" id="MBJ8349578.1"/>
    </source>
</evidence>
<name>A0A934UDE2_9STRE</name>
<sequence>MPIVHIGPVAFDLTILIMSALIVVLVFSLVFWSSRNMTLKPKGKQNVLEYVYDFVFGVIKGELGEKLGKQFTPFFFVVFTFLLFANNLGLMTKIQTPNGYNWWGSPTSNMAFDFALSILMSLVIQYQAIKIKGIKHYIKGFITPIAMTPMNILEEVTNIVSLSLRLYGNIFSGEILLSLLLQMANQSIFLAPFALGMNIVWVGFSAFISCLQAYVFILLTSIYLGKKVNS</sequence>
<dbReference type="CDD" id="cd00310">
    <property type="entry name" value="ATP-synt_Fo_a_6"/>
    <property type="match status" value="1"/>
</dbReference>
<feature type="transmembrane region" description="Helical" evidence="11">
    <location>
        <begin position="175"/>
        <end position="195"/>
    </location>
</feature>
<proteinExistence type="inferred from homology"/>
<dbReference type="GO" id="GO:0045259">
    <property type="term" value="C:proton-transporting ATP synthase complex"/>
    <property type="evidence" value="ECO:0007669"/>
    <property type="project" value="UniProtKB-KW"/>
</dbReference>
<dbReference type="Proteomes" id="UP000644875">
    <property type="component" value="Unassembled WGS sequence"/>
</dbReference>
<dbReference type="PRINTS" id="PR00123">
    <property type="entry name" value="ATPASEA"/>
</dbReference>
<dbReference type="Gene3D" id="1.20.120.220">
    <property type="entry name" value="ATP synthase, F0 complex, subunit A"/>
    <property type="match status" value="1"/>
</dbReference>
<dbReference type="InterPro" id="IPR000568">
    <property type="entry name" value="ATP_synth_F0_asu"/>
</dbReference>
<dbReference type="EMBL" id="JAENBP010000003">
    <property type="protein sequence ID" value="MBJ8349578.1"/>
    <property type="molecule type" value="Genomic_DNA"/>
</dbReference>
<feature type="transmembrane region" description="Helical" evidence="11">
    <location>
        <begin position="110"/>
        <end position="129"/>
    </location>
</feature>
<keyword evidence="10 11" id="KW-0066">ATP synthesis</keyword>
<evidence type="ECO:0000256" key="6">
    <source>
        <dbReference type="ARBA" id="ARBA00022781"/>
    </source>
</evidence>
<keyword evidence="9 11" id="KW-0472">Membrane</keyword>
<dbReference type="GO" id="GO:0042777">
    <property type="term" value="P:proton motive force-driven plasma membrane ATP synthesis"/>
    <property type="evidence" value="ECO:0007669"/>
    <property type="project" value="TreeGrafter"/>
</dbReference>